<dbReference type="EMBL" id="VFLP01000066">
    <property type="protein sequence ID" value="TRX89541.1"/>
    <property type="molecule type" value="Genomic_DNA"/>
</dbReference>
<dbReference type="Proteomes" id="UP000319160">
    <property type="component" value="Unassembled WGS sequence"/>
</dbReference>
<reference evidence="3" key="1">
    <citation type="submission" date="2019-06" db="EMBL/GenBank/DDBJ databases">
        <title>Draft genome sequence of the griseofulvin-producing fungus Xylaria cubensis strain G536.</title>
        <authorList>
            <person name="Mead M.E."/>
            <person name="Raja H.A."/>
            <person name="Steenwyk J.L."/>
            <person name="Knowles S.L."/>
            <person name="Oberlies N.H."/>
            <person name="Rokas A."/>
        </authorList>
    </citation>
    <scope>NUCLEOTIDE SEQUENCE [LARGE SCALE GENOMIC DNA]</scope>
    <source>
        <strain evidence="3">G536</strain>
    </source>
</reference>
<feature type="region of interest" description="Disordered" evidence="1">
    <location>
        <begin position="179"/>
        <end position="307"/>
    </location>
</feature>
<evidence type="ECO:0000313" key="2">
    <source>
        <dbReference type="EMBL" id="TRX89541.1"/>
    </source>
</evidence>
<feature type="compositionally biased region" description="Basic and acidic residues" evidence="1">
    <location>
        <begin position="250"/>
        <end position="268"/>
    </location>
</feature>
<protein>
    <submittedName>
        <fullName evidence="2">Uncharacterized protein</fullName>
    </submittedName>
</protein>
<sequence>MAGSSTSTVPENDYQYSMERRWPRKRGGYNIEKQCSACKWFFDSFDPECEVCHSCSEGAPQPPQVEASIPILTAQQSEVPRALPYPLQSFGVPGVANTELGDTQYQAYGQGYEAGFDPTYSQGTLSNLPGGYNIPGQIWAQGYDMSFTSSDPMGGFTQNQAFAQGHVALPDILYPSETMSNPLAEYTPNQQQGQECSMPIDPSSSFGTQSYSTGGYIQNPNYYQGDGSSSTLSQHPDVPVPIAKPLRPILPRERTPQRPAEPESKDNEDNSQSYESSAYRPWLKRKPAHKNVVKKRGSKGKGSGNQKKLYDEFNSLAFDQDILNLPRSSYIQHPINT</sequence>
<dbReference type="AlphaFoldDB" id="A0A553HNK1"/>
<accession>A0A553HNK1</accession>
<comment type="caution">
    <text evidence="2">The sequence shown here is derived from an EMBL/GenBank/DDBJ whole genome shotgun (WGS) entry which is preliminary data.</text>
</comment>
<evidence type="ECO:0000256" key="1">
    <source>
        <dbReference type="SAM" id="MobiDB-lite"/>
    </source>
</evidence>
<organism evidence="2 3">
    <name type="scientific">Xylaria flabelliformis</name>
    <dbReference type="NCBI Taxonomy" id="2512241"/>
    <lineage>
        <taxon>Eukaryota</taxon>
        <taxon>Fungi</taxon>
        <taxon>Dikarya</taxon>
        <taxon>Ascomycota</taxon>
        <taxon>Pezizomycotina</taxon>
        <taxon>Sordariomycetes</taxon>
        <taxon>Xylariomycetidae</taxon>
        <taxon>Xylariales</taxon>
        <taxon>Xylariaceae</taxon>
        <taxon>Xylaria</taxon>
    </lineage>
</organism>
<feature type="compositionally biased region" description="Basic residues" evidence="1">
    <location>
        <begin position="282"/>
        <end position="299"/>
    </location>
</feature>
<name>A0A553HNK1_9PEZI</name>
<dbReference type="OrthoDB" id="4760534at2759"/>
<feature type="compositionally biased region" description="Polar residues" evidence="1">
    <location>
        <begin position="179"/>
        <end position="195"/>
    </location>
</feature>
<keyword evidence="3" id="KW-1185">Reference proteome</keyword>
<gene>
    <name evidence="2" type="ORF">FHL15_009585</name>
</gene>
<proteinExistence type="predicted"/>
<evidence type="ECO:0000313" key="3">
    <source>
        <dbReference type="Proteomes" id="UP000319160"/>
    </source>
</evidence>
<feature type="compositionally biased region" description="Polar residues" evidence="1">
    <location>
        <begin position="202"/>
        <end position="234"/>
    </location>
</feature>